<evidence type="ECO:0000313" key="2">
    <source>
        <dbReference type="EMBL" id="KAF6225722.1"/>
    </source>
</evidence>
<gene>
    <name evidence="2" type="ORF">HO133_009723</name>
</gene>
<dbReference type="AlphaFoldDB" id="A0A8H6CLI8"/>
<dbReference type="EMBL" id="JACCJB010000007">
    <property type="protein sequence ID" value="KAF6225722.1"/>
    <property type="molecule type" value="Genomic_DNA"/>
</dbReference>
<protein>
    <submittedName>
        <fullName evidence="2">Uncharacterized protein</fullName>
    </submittedName>
</protein>
<dbReference type="GeneID" id="59338118"/>
<organism evidence="2 3">
    <name type="scientific">Letharia lupina</name>
    <dbReference type="NCBI Taxonomy" id="560253"/>
    <lineage>
        <taxon>Eukaryota</taxon>
        <taxon>Fungi</taxon>
        <taxon>Dikarya</taxon>
        <taxon>Ascomycota</taxon>
        <taxon>Pezizomycotina</taxon>
        <taxon>Lecanoromycetes</taxon>
        <taxon>OSLEUM clade</taxon>
        <taxon>Lecanoromycetidae</taxon>
        <taxon>Lecanorales</taxon>
        <taxon>Lecanorineae</taxon>
        <taxon>Parmeliaceae</taxon>
        <taxon>Letharia</taxon>
    </lineage>
</organism>
<evidence type="ECO:0000313" key="3">
    <source>
        <dbReference type="Proteomes" id="UP000593566"/>
    </source>
</evidence>
<dbReference type="RefSeq" id="XP_037154431.1">
    <property type="nucleotide sequence ID" value="XM_037300583.1"/>
</dbReference>
<dbReference type="Proteomes" id="UP000593566">
    <property type="component" value="Unassembled WGS sequence"/>
</dbReference>
<feature type="region of interest" description="Disordered" evidence="1">
    <location>
        <begin position="117"/>
        <end position="142"/>
    </location>
</feature>
<evidence type="ECO:0000256" key="1">
    <source>
        <dbReference type="SAM" id="MobiDB-lite"/>
    </source>
</evidence>
<proteinExistence type="predicted"/>
<sequence length="142" mass="15785">MFNHIVKVMLKDDKTYAIDITGPQYGHCDPVVPWDLYAQSRIREVVTACPLRDVEESQKAAGSKAGGVGPHKTFEELFAEVFVAAAKSWQMQEESFKRKQASLVDFLDEEVARKKKATAVEELPAGANSEGFNHESDSPDIQ</sequence>
<feature type="compositionally biased region" description="Basic and acidic residues" evidence="1">
    <location>
        <begin position="132"/>
        <end position="142"/>
    </location>
</feature>
<name>A0A8H6CLI8_9LECA</name>
<comment type="caution">
    <text evidence="2">The sequence shown here is derived from an EMBL/GenBank/DDBJ whole genome shotgun (WGS) entry which is preliminary data.</text>
</comment>
<keyword evidence="3" id="KW-1185">Reference proteome</keyword>
<accession>A0A8H6CLI8</accession>
<reference evidence="2 3" key="1">
    <citation type="journal article" date="2020" name="Genomics">
        <title>Complete, high-quality genomes from long-read metagenomic sequencing of two wolf lichen thalli reveals enigmatic genome architecture.</title>
        <authorList>
            <person name="McKenzie S.K."/>
            <person name="Walston R.F."/>
            <person name="Allen J.L."/>
        </authorList>
    </citation>
    <scope>NUCLEOTIDE SEQUENCE [LARGE SCALE GENOMIC DNA]</scope>
    <source>
        <strain evidence="2">WasteWater1</strain>
    </source>
</reference>